<organism evidence="3 4">
    <name type="scientific">Parabacteroides merdae</name>
    <dbReference type="NCBI Taxonomy" id="46503"/>
    <lineage>
        <taxon>Bacteria</taxon>
        <taxon>Pseudomonadati</taxon>
        <taxon>Bacteroidota</taxon>
        <taxon>Bacteroidia</taxon>
        <taxon>Bacteroidales</taxon>
        <taxon>Tannerellaceae</taxon>
        <taxon>Parabacteroides</taxon>
    </lineage>
</organism>
<name>A0AA43W7W5_9BACT</name>
<evidence type="ECO:0000313" key="4">
    <source>
        <dbReference type="Proteomes" id="UP000448908"/>
    </source>
</evidence>
<dbReference type="GeneID" id="49202204"/>
<feature type="domain" description="Glycosyltransferase 2-like" evidence="1">
    <location>
        <begin position="3"/>
        <end position="126"/>
    </location>
</feature>
<dbReference type="Proteomes" id="UP001055114">
    <property type="component" value="Unassembled WGS sequence"/>
</dbReference>
<reference evidence="2" key="2">
    <citation type="submission" date="2022-01" db="EMBL/GenBank/DDBJ databases">
        <title>Novel bile acid biosynthetic pathways are enriched in the microbiome of centenarians.</title>
        <authorList>
            <person name="Sato Y."/>
            <person name="Atarashi K."/>
            <person name="Plichta R.D."/>
            <person name="Arai Y."/>
            <person name="Sasajima S."/>
            <person name="Kearney M.S."/>
            <person name="Suda W."/>
            <person name="Takeshita K."/>
            <person name="Sasaki T."/>
            <person name="Okamoto S."/>
            <person name="Skelly N.A."/>
            <person name="Okamura Y."/>
            <person name="Vlamakis H."/>
            <person name="Li Y."/>
            <person name="Tanoue T."/>
            <person name="Takei H."/>
            <person name="Nittono H."/>
            <person name="Narushima S."/>
            <person name="Irie J."/>
            <person name="Itoh H."/>
            <person name="Moriya K."/>
            <person name="Sugiura Y."/>
            <person name="Suematsu M."/>
            <person name="Moritoki N."/>
            <person name="Shibata S."/>
            <person name="Littman R.D."/>
            <person name="Fischbach A.M."/>
            <person name="Uwamino Y."/>
            <person name="Inoue T."/>
            <person name="Honda A."/>
            <person name="Hattori M."/>
            <person name="Murai T."/>
            <person name="Xavier J.R."/>
            <person name="Hirose N."/>
            <person name="Honda K."/>
        </authorList>
    </citation>
    <scope>NUCLEOTIDE SEQUENCE</scope>
    <source>
        <strain evidence="2">CE91-St3</strain>
    </source>
</reference>
<dbReference type="CDD" id="cd00761">
    <property type="entry name" value="Glyco_tranf_GTA_type"/>
    <property type="match status" value="1"/>
</dbReference>
<protein>
    <submittedName>
        <fullName evidence="3">Glycosyltransferase</fullName>
    </submittedName>
</protein>
<dbReference type="InterPro" id="IPR029044">
    <property type="entry name" value="Nucleotide-diphossugar_trans"/>
</dbReference>
<comment type="caution">
    <text evidence="3">The sequence shown here is derived from an EMBL/GenBank/DDBJ whole genome shotgun (WGS) entry which is preliminary data.</text>
</comment>
<dbReference type="SUPFAM" id="SSF53448">
    <property type="entry name" value="Nucleotide-diphospho-sugar transferases"/>
    <property type="match status" value="1"/>
</dbReference>
<dbReference type="AlphaFoldDB" id="A0AA43W7W5"/>
<dbReference type="PANTHER" id="PTHR22916:SF3">
    <property type="entry name" value="UDP-GLCNAC:BETAGAL BETA-1,3-N-ACETYLGLUCOSAMINYLTRANSFERASE-LIKE PROTEIN 1"/>
    <property type="match status" value="1"/>
</dbReference>
<dbReference type="InterPro" id="IPR001173">
    <property type="entry name" value="Glyco_trans_2-like"/>
</dbReference>
<accession>A0AA43W7W5</accession>
<evidence type="ECO:0000313" key="3">
    <source>
        <dbReference type="EMBL" id="MTU71191.1"/>
    </source>
</evidence>
<dbReference type="EMBL" id="WNDA01000048">
    <property type="protein sequence ID" value="MTU71191.1"/>
    <property type="molecule type" value="Genomic_DNA"/>
</dbReference>
<proteinExistence type="predicted"/>
<reference evidence="3 4" key="1">
    <citation type="journal article" date="2019" name="Nat. Med.">
        <title>A library of human gut bacterial isolates paired with longitudinal multiomics data enables mechanistic microbiome research.</title>
        <authorList>
            <person name="Poyet M."/>
            <person name="Groussin M."/>
            <person name="Gibbons S.M."/>
            <person name="Avila-Pacheco J."/>
            <person name="Jiang X."/>
            <person name="Kearney S.M."/>
            <person name="Perrotta A.R."/>
            <person name="Berdy B."/>
            <person name="Zhao S."/>
            <person name="Lieberman T.D."/>
            <person name="Swanson P.K."/>
            <person name="Smith M."/>
            <person name="Roesemann S."/>
            <person name="Alexander J.E."/>
            <person name="Rich S.A."/>
            <person name="Livny J."/>
            <person name="Vlamakis H."/>
            <person name="Clish C."/>
            <person name="Bullock K."/>
            <person name="Deik A."/>
            <person name="Scott J."/>
            <person name="Pierce K.A."/>
            <person name="Xavier R.J."/>
            <person name="Alm E.J."/>
        </authorList>
    </citation>
    <scope>NUCLEOTIDE SEQUENCE [LARGE SCALE GENOMIC DNA]</scope>
    <source>
        <strain evidence="3 4">BIOML-A16</strain>
    </source>
</reference>
<evidence type="ECO:0000259" key="1">
    <source>
        <dbReference type="Pfam" id="PF00535"/>
    </source>
</evidence>
<dbReference type="EMBL" id="BQNZ01000001">
    <property type="protein sequence ID" value="GKH71889.1"/>
    <property type="molecule type" value="Genomic_DNA"/>
</dbReference>
<dbReference type="GO" id="GO:0016758">
    <property type="term" value="F:hexosyltransferase activity"/>
    <property type="evidence" value="ECO:0007669"/>
    <property type="project" value="UniProtKB-ARBA"/>
</dbReference>
<dbReference type="Proteomes" id="UP000448908">
    <property type="component" value="Unassembled WGS sequence"/>
</dbReference>
<dbReference type="PANTHER" id="PTHR22916">
    <property type="entry name" value="GLYCOSYLTRANSFERASE"/>
    <property type="match status" value="1"/>
</dbReference>
<evidence type="ECO:0000313" key="2">
    <source>
        <dbReference type="EMBL" id="GKH71889.1"/>
    </source>
</evidence>
<sequence>MISVVIPLYNKEKSIAQTLECVLNQTYKDFEVIVVDDGSKDNSAAIVAQFTDTRIHLIRQENGGVSAARNRGIEEAQGKYVAFLDADDVWLTDHLESLVNLIRQYSQCRAWSSNYVNNINGTDYNIILNKIPFKGESGILTNYFEICSCSHPPVCSITTCVEKSLLKEIGGFPVGITSGEDLLTWARIAIKTDWAYTKKATAVYMMPATNSFTERPTRPNDEGDPVCDGLKLLLKTEYSKKHELRHFIGRFYKMKASTNLRYGDRWKTICECMKSLVYRPFAKETYPILLLALMPGFIQRRIFTIHSYDKVADIKDVKKLIGR</sequence>
<dbReference type="Pfam" id="PF00535">
    <property type="entry name" value="Glycos_transf_2"/>
    <property type="match status" value="1"/>
</dbReference>
<dbReference type="Gene3D" id="3.90.550.10">
    <property type="entry name" value="Spore Coat Polysaccharide Biosynthesis Protein SpsA, Chain A"/>
    <property type="match status" value="1"/>
</dbReference>
<gene>
    <name evidence="2" type="ORF">CE91St3_17520</name>
    <name evidence="3" type="ORF">GMD92_19560</name>
</gene>
<dbReference type="RefSeq" id="WP_005639510.1">
    <property type="nucleotide sequence ID" value="NZ_BAABYG010000001.1"/>
</dbReference>